<evidence type="ECO:0000259" key="1">
    <source>
        <dbReference type="PROSITE" id="PS50181"/>
    </source>
</evidence>
<dbReference type="SMART" id="SM00256">
    <property type="entry name" value="FBOX"/>
    <property type="match status" value="2"/>
</dbReference>
<dbReference type="InterPro" id="IPR052301">
    <property type="entry name" value="SCF_F-box/WD-repeat"/>
</dbReference>
<dbReference type="PANTHER" id="PTHR14381:SF1">
    <property type="entry name" value="F-BOX_WD REPEAT-CONTAINING PROTEIN 4"/>
    <property type="match status" value="1"/>
</dbReference>
<name>A0A0N4ZY59_PARTI</name>
<reference evidence="3" key="1">
    <citation type="submission" date="2017-02" db="UniProtKB">
        <authorList>
            <consortium name="WormBaseParasite"/>
        </authorList>
    </citation>
    <scope>IDENTIFICATION</scope>
</reference>
<dbReference type="GO" id="GO:0019005">
    <property type="term" value="C:SCF ubiquitin ligase complex"/>
    <property type="evidence" value="ECO:0007669"/>
    <property type="project" value="TreeGrafter"/>
</dbReference>
<dbReference type="InterPro" id="IPR036047">
    <property type="entry name" value="F-box-like_dom_sf"/>
</dbReference>
<dbReference type="Pfam" id="PF12937">
    <property type="entry name" value="F-box-like"/>
    <property type="match status" value="2"/>
</dbReference>
<evidence type="ECO:0000313" key="3">
    <source>
        <dbReference type="WBParaSite" id="PTRK_0001373200.1"/>
    </source>
</evidence>
<keyword evidence="2" id="KW-1185">Reference proteome</keyword>
<accession>A0A0N4ZY59</accession>
<dbReference type="Proteomes" id="UP000038045">
    <property type="component" value="Unplaced"/>
</dbReference>
<sequence length="561" mass="65696">MSVLTCFGIKPRKTKKLKLNSLPDEMLVNIFKYLDCRSLRSVRLVAKRFYYIIDNNITKMQRPKVEYLNISDRDIFFHVYADLIYTRFDNNIVTIRQLKVEEENKLIGYFKYIDTEEMKNLNVSCHKDPKIFMFLGRVFKDGFSVKTLHLSIERDECFDYVGKLFDNIKSFKIVYFEPFFSNSNKIQSKVLPLVLTSLEKNGIYQFKGKNMGLSPVIKYLIGNHYIMNSISIEHLPDELLSNIFSYVDWKTLKNVKLTSRRFYYVTTYNQERMIKPEVDEILLNNTEYNMCMECSYGYRNAENELDSRKVVDVRDNEIGKIVKNLKITKASRIRICITKNVQMFQLLSSLFEEGIVAYSLTISVKETQGYEGLIMLLGKIKHIEILSIYPLCLLSQEVPDFITLPCIKTLTTFDIYECPCTNFANKGMIEKLINENTELYTLSLYTNRYCLSQELINTVKRTPMVMDSNNKTCVDHDFSFEFGTTNFANTKNMIEAYFSKDRCSFDAVYDIMLDILKLSISVACKNCNEDKVININVDERFIFSSQYCPRGVEIMYQKLNE</sequence>
<dbReference type="InterPro" id="IPR001810">
    <property type="entry name" value="F-box_dom"/>
</dbReference>
<organism evidence="2 3">
    <name type="scientific">Parastrongyloides trichosuri</name>
    <name type="common">Possum-specific nematode worm</name>
    <dbReference type="NCBI Taxonomy" id="131310"/>
    <lineage>
        <taxon>Eukaryota</taxon>
        <taxon>Metazoa</taxon>
        <taxon>Ecdysozoa</taxon>
        <taxon>Nematoda</taxon>
        <taxon>Chromadorea</taxon>
        <taxon>Rhabditida</taxon>
        <taxon>Tylenchina</taxon>
        <taxon>Panagrolaimomorpha</taxon>
        <taxon>Strongyloidoidea</taxon>
        <taxon>Strongyloididae</taxon>
        <taxon>Parastrongyloides</taxon>
    </lineage>
</organism>
<dbReference type="WBParaSite" id="PTRK_0001373200.1">
    <property type="protein sequence ID" value="PTRK_0001373200.1"/>
    <property type="gene ID" value="PTRK_0001373200"/>
</dbReference>
<dbReference type="SUPFAM" id="SSF81383">
    <property type="entry name" value="F-box domain"/>
    <property type="match status" value="2"/>
</dbReference>
<feature type="domain" description="F-box" evidence="1">
    <location>
        <begin position="16"/>
        <end position="62"/>
    </location>
</feature>
<feature type="domain" description="F-box" evidence="1">
    <location>
        <begin position="229"/>
        <end position="277"/>
    </location>
</feature>
<evidence type="ECO:0000313" key="2">
    <source>
        <dbReference type="Proteomes" id="UP000038045"/>
    </source>
</evidence>
<proteinExistence type="predicted"/>
<dbReference type="AlphaFoldDB" id="A0A0N4ZY59"/>
<dbReference type="GO" id="GO:0031146">
    <property type="term" value="P:SCF-dependent proteasomal ubiquitin-dependent protein catabolic process"/>
    <property type="evidence" value="ECO:0007669"/>
    <property type="project" value="TreeGrafter"/>
</dbReference>
<dbReference type="PANTHER" id="PTHR14381">
    <property type="entry name" value="DACTYLIN"/>
    <property type="match status" value="1"/>
</dbReference>
<dbReference type="Gene3D" id="1.20.1280.50">
    <property type="match status" value="2"/>
</dbReference>
<protein>
    <submittedName>
        <fullName evidence="3">F-box domain-containing protein</fullName>
    </submittedName>
</protein>
<dbReference type="PROSITE" id="PS50181">
    <property type="entry name" value="FBOX"/>
    <property type="match status" value="2"/>
</dbReference>